<comment type="caution">
    <text evidence="2">The sequence shown here is derived from an EMBL/GenBank/DDBJ whole genome shotgun (WGS) entry which is preliminary data.</text>
</comment>
<evidence type="ECO:0000313" key="3">
    <source>
        <dbReference type="Proteomes" id="UP000480266"/>
    </source>
</evidence>
<name>A0A7C9RF84_9BRAD</name>
<protein>
    <recommendedName>
        <fullName evidence="4">Secreted protein</fullName>
    </recommendedName>
</protein>
<accession>A0A7C9RF84</accession>
<dbReference type="EMBL" id="JAAMRR010000593">
    <property type="protein sequence ID" value="NGX95819.1"/>
    <property type="molecule type" value="Genomic_DNA"/>
</dbReference>
<evidence type="ECO:0000313" key="2">
    <source>
        <dbReference type="EMBL" id="NGX95819.1"/>
    </source>
</evidence>
<sequence length="107" mass="12132">MRSVIFLFLTVGLLITRVCFAHDADGRPNWIAEGAYRGSDGVHCCGPSDCEQLSSDEVQVRPDGIWLTRFKELVPFEQATPSEDGKTWRCHNLSGERRCFFMKYGNT</sequence>
<dbReference type="AlphaFoldDB" id="A0A7C9RF84"/>
<organism evidence="2 3">
    <name type="scientific">Candidatus Afipia apatlaquensis</name>
    <dbReference type="NCBI Taxonomy" id="2712852"/>
    <lineage>
        <taxon>Bacteria</taxon>
        <taxon>Pseudomonadati</taxon>
        <taxon>Pseudomonadota</taxon>
        <taxon>Alphaproteobacteria</taxon>
        <taxon>Hyphomicrobiales</taxon>
        <taxon>Nitrobacteraceae</taxon>
        <taxon>Afipia</taxon>
    </lineage>
</organism>
<dbReference type="Proteomes" id="UP000480266">
    <property type="component" value="Unassembled WGS sequence"/>
</dbReference>
<evidence type="ECO:0008006" key="4">
    <source>
        <dbReference type="Google" id="ProtNLM"/>
    </source>
</evidence>
<proteinExistence type="predicted"/>
<reference evidence="2" key="1">
    <citation type="submission" date="2020-02" db="EMBL/GenBank/DDBJ databases">
        <title>Draft genome sequence of Candidatus Afipia apatlaquensis IBT-C3, a potential strain for decolorization of textile dyes.</title>
        <authorList>
            <person name="Sanchez-Reyes A."/>
            <person name="Breton-Deval L."/>
            <person name="Mangelson H."/>
            <person name="Sanchez-Flores A."/>
        </authorList>
    </citation>
    <scope>NUCLEOTIDE SEQUENCE [LARGE SCALE GENOMIC DNA]</scope>
    <source>
        <strain evidence="2">IBT-C3</strain>
    </source>
</reference>
<keyword evidence="1" id="KW-0732">Signal</keyword>
<gene>
    <name evidence="2" type="ORF">G4V63_11480</name>
</gene>
<evidence type="ECO:0000256" key="1">
    <source>
        <dbReference type="SAM" id="SignalP"/>
    </source>
</evidence>
<feature type="signal peptide" evidence="1">
    <location>
        <begin position="1"/>
        <end position="21"/>
    </location>
</feature>
<feature type="chain" id="PRO_5028954296" description="Secreted protein" evidence="1">
    <location>
        <begin position="22"/>
        <end position="107"/>
    </location>
</feature>
<keyword evidence="3" id="KW-1185">Reference proteome</keyword>